<sequence length="72" mass="7350">MNGDFAGGVAGNAGDQEPDVEEFAVGTDAELPVAGADEAGMAVDAAEREQGKAHAPNGPGQNDMRTRRHDLS</sequence>
<accession>A0ABP8T1Z4</accession>
<dbReference type="Proteomes" id="UP001500307">
    <property type="component" value="Unassembled WGS sequence"/>
</dbReference>
<evidence type="ECO:0000256" key="1">
    <source>
        <dbReference type="SAM" id="MobiDB-lite"/>
    </source>
</evidence>
<feature type="compositionally biased region" description="Gly residues" evidence="1">
    <location>
        <begin position="1"/>
        <end position="11"/>
    </location>
</feature>
<protein>
    <submittedName>
        <fullName evidence="2">Uncharacterized protein</fullName>
    </submittedName>
</protein>
<reference evidence="3" key="1">
    <citation type="journal article" date="2019" name="Int. J. Syst. Evol. Microbiol.">
        <title>The Global Catalogue of Microorganisms (GCM) 10K type strain sequencing project: providing services to taxonomists for standard genome sequencing and annotation.</title>
        <authorList>
            <consortium name="The Broad Institute Genomics Platform"/>
            <consortium name="The Broad Institute Genome Sequencing Center for Infectious Disease"/>
            <person name="Wu L."/>
            <person name="Ma J."/>
        </authorList>
    </citation>
    <scope>NUCLEOTIDE SEQUENCE [LARGE SCALE GENOMIC DNA]</scope>
    <source>
        <strain evidence="3">JCM 3175</strain>
    </source>
</reference>
<organism evidence="2 3">
    <name type="scientific">Micromonospora coerulea</name>
    <dbReference type="NCBI Taxonomy" id="47856"/>
    <lineage>
        <taxon>Bacteria</taxon>
        <taxon>Bacillati</taxon>
        <taxon>Actinomycetota</taxon>
        <taxon>Actinomycetes</taxon>
        <taxon>Micromonosporales</taxon>
        <taxon>Micromonosporaceae</taxon>
        <taxon>Micromonospora</taxon>
    </lineage>
</organism>
<name>A0ABP8T1Z4_9ACTN</name>
<proteinExistence type="predicted"/>
<gene>
    <name evidence="2" type="ORF">GCM10023176_58770</name>
</gene>
<evidence type="ECO:0000313" key="3">
    <source>
        <dbReference type="Proteomes" id="UP001500307"/>
    </source>
</evidence>
<evidence type="ECO:0000313" key="2">
    <source>
        <dbReference type="EMBL" id="GAA4579982.1"/>
    </source>
</evidence>
<feature type="region of interest" description="Disordered" evidence="1">
    <location>
        <begin position="1"/>
        <end position="21"/>
    </location>
</feature>
<feature type="region of interest" description="Disordered" evidence="1">
    <location>
        <begin position="44"/>
        <end position="72"/>
    </location>
</feature>
<keyword evidence="3" id="KW-1185">Reference proteome</keyword>
<dbReference type="EMBL" id="BAABGU010000054">
    <property type="protein sequence ID" value="GAA4579982.1"/>
    <property type="molecule type" value="Genomic_DNA"/>
</dbReference>
<comment type="caution">
    <text evidence="2">The sequence shown here is derived from an EMBL/GenBank/DDBJ whole genome shotgun (WGS) entry which is preliminary data.</text>
</comment>